<dbReference type="Proteomes" id="UP000256977">
    <property type="component" value="Unassembled WGS sequence"/>
</dbReference>
<evidence type="ECO:0008006" key="4">
    <source>
        <dbReference type="Google" id="ProtNLM"/>
    </source>
</evidence>
<dbReference type="RefSeq" id="WP_116060642.1">
    <property type="nucleotide sequence ID" value="NZ_QRDZ01000007.1"/>
</dbReference>
<keyword evidence="1" id="KW-0812">Transmembrane</keyword>
<gene>
    <name evidence="2" type="ORF">DFP98_107117</name>
</gene>
<evidence type="ECO:0000256" key="1">
    <source>
        <dbReference type="SAM" id="Phobius"/>
    </source>
</evidence>
<keyword evidence="1" id="KW-0472">Membrane</keyword>
<dbReference type="OrthoDB" id="2990399at2"/>
<name>A0A3D9KDM7_9BACL</name>
<accession>A0A3D9KDM7</accession>
<evidence type="ECO:0000313" key="3">
    <source>
        <dbReference type="Proteomes" id="UP000256977"/>
    </source>
</evidence>
<proteinExistence type="predicted"/>
<keyword evidence="3" id="KW-1185">Reference proteome</keyword>
<keyword evidence="1" id="KW-1133">Transmembrane helix</keyword>
<dbReference type="EMBL" id="QRDZ01000007">
    <property type="protein sequence ID" value="RED84009.1"/>
    <property type="molecule type" value="Genomic_DNA"/>
</dbReference>
<reference evidence="2 3" key="1">
    <citation type="submission" date="2018-07" db="EMBL/GenBank/DDBJ databases">
        <title>Genomic Encyclopedia of Type Strains, Phase III (KMG-III): the genomes of soil and plant-associated and newly described type strains.</title>
        <authorList>
            <person name="Whitman W."/>
        </authorList>
    </citation>
    <scope>NUCLEOTIDE SEQUENCE [LARGE SCALE GENOMIC DNA]</scope>
    <source>
        <strain evidence="2 3">CECT 7287</strain>
    </source>
</reference>
<comment type="caution">
    <text evidence="2">The sequence shown here is derived from an EMBL/GenBank/DDBJ whole genome shotgun (WGS) entry which is preliminary data.</text>
</comment>
<organism evidence="2 3">
    <name type="scientific">Cohnella phaseoli</name>
    <dbReference type="NCBI Taxonomy" id="456490"/>
    <lineage>
        <taxon>Bacteria</taxon>
        <taxon>Bacillati</taxon>
        <taxon>Bacillota</taxon>
        <taxon>Bacilli</taxon>
        <taxon>Bacillales</taxon>
        <taxon>Paenibacillaceae</taxon>
        <taxon>Cohnella</taxon>
    </lineage>
</organism>
<dbReference type="AlphaFoldDB" id="A0A3D9KDM7"/>
<evidence type="ECO:0000313" key="2">
    <source>
        <dbReference type="EMBL" id="RED84009.1"/>
    </source>
</evidence>
<protein>
    <recommendedName>
        <fullName evidence="4">Glycosyl transferase family 2</fullName>
    </recommendedName>
</protein>
<sequence length="141" mass="16059">MLPELLWIVGLYIAAALLVSAIVRRSSRKGRRHYVLVAGNHQMQIEGYIRTLQHFSRRTGTDIGITVLLDRSTDETGPILERMARRDSGIAWVRRNGSDDVRQEYEKVCERTEAMVESSAVGSRVVWLELGHQEGMKRLPL</sequence>
<feature type="transmembrane region" description="Helical" evidence="1">
    <location>
        <begin position="6"/>
        <end position="23"/>
    </location>
</feature>